<organism evidence="6 7">
    <name type="scientific">Portunus trituberculatus</name>
    <name type="common">Swimming crab</name>
    <name type="synonym">Neptunus trituberculatus</name>
    <dbReference type="NCBI Taxonomy" id="210409"/>
    <lineage>
        <taxon>Eukaryota</taxon>
        <taxon>Metazoa</taxon>
        <taxon>Ecdysozoa</taxon>
        <taxon>Arthropoda</taxon>
        <taxon>Crustacea</taxon>
        <taxon>Multicrustacea</taxon>
        <taxon>Malacostraca</taxon>
        <taxon>Eumalacostraca</taxon>
        <taxon>Eucarida</taxon>
        <taxon>Decapoda</taxon>
        <taxon>Pleocyemata</taxon>
        <taxon>Brachyura</taxon>
        <taxon>Eubrachyura</taxon>
        <taxon>Portunoidea</taxon>
        <taxon>Portunidae</taxon>
        <taxon>Portuninae</taxon>
        <taxon>Portunus</taxon>
    </lineage>
</organism>
<dbReference type="GO" id="GO:0003677">
    <property type="term" value="F:DNA binding"/>
    <property type="evidence" value="ECO:0007669"/>
    <property type="project" value="InterPro"/>
</dbReference>
<evidence type="ECO:0000313" key="6">
    <source>
        <dbReference type="EMBL" id="MPC25388.1"/>
    </source>
</evidence>
<dbReference type="Pfam" id="PF06870">
    <property type="entry name" value="RNA_pol_I_A49"/>
    <property type="match status" value="1"/>
</dbReference>
<dbReference type="Proteomes" id="UP000324222">
    <property type="component" value="Unassembled WGS sequence"/>
</dbReference>
<comment type="caution">
    <text evidence="6">The sequence shown here is derived from an EMBL/GenBank/DDBJ whole genome shotgun (WGS) entry which is preliminary data.</text>
</comment>
<dbReference type="PANTHER" id="PTHR14440">
    <property type="entry name" value="DNA-DIRECTED RNA POLYMERASE I SUBUNIT RPA49"/>
    <property type="match status" value="1"/>
</dbReference>
<accession>A0A5B7DVA7</accession>
<keyword evidence="7" id="KW-1185">Reference proteome</keyword>
<dbReference type="InterPro" id="IPR009668">
    <property type="entry name" value="RNA_pol-assoc_fac_A49-like"/>
</dbReference>
<sequence length="409" mass="45914">MGYEEDADKRPRLKKKKYMIEDVVMKKKNKIEPLLVSFANGQPLEGSELIGTLHRSSDKQEQRSVGNMLTFQTPFLNYAGRLTNAKVSGGVTTFLGVLDPGTGRMRLVETSQYTVQPLVKDTVLCKPIKAILDAKTYDEKQEVTASAFGSKKAKQAMNRKQQNKVEAETMEGAIDQAAATIIDSNFNVEDYLEQQQDTSLLSILPPCNRKANQIQDVYKLETLAPDDFLAQLQESAEALLSGQELEHNSTLLFREMVENAQHEAKYANQLRLACLALLVSHLITFVNLRDPMLRKFMNGKVMENSCSGVVNWIMQEYTVKQGNFISRTKKDGDRALCLTLILAFISSKYELSVSTLLQSVPVNKERLNLLMRVIGATYSSATHSFVLKLPLAKCSQPAKKSKDKKHRRL</sequence>
<dbReference type="OrthoDB" id="277398at2759"/>
<evidence type="ECO:0000256" key="5">
    <source>
        <dbReference type="ARBA" id="ARBA00023242"/>
    </source>
</evidence>
<name>A0A5B7DVA7_PORTR</name>
<evidence type="ECO:0000256" key="2">
    <source>
        <dbReference type="ARBA" id="ARBA00009430"/>
    </source>
</evidence>
<evidence type="ECO:0000256" key="1">
    <source>
        <dbReference type="ARBA" id="ARBA00004604"/>
    </source>
</evidence>
<evidence type="ECO:0000313" key="7">
    <source>
        <dbReference type="Proteomes" id="UP000324222"/>
    </source>
</evidence>
<proteinExistence type="inferred from homology"/>
<evidence type="ECO:0000256" key="4">
    <source>
        <dbReference type="ARBA" id="ARBA00023163"/>
    </source>
</evidence>
<dbReference type="AlphaFoldDB" id="A0A5B7DVA7"/>
<comment type="similarity">
    <text evidence="2">Belongs to the eukaryotic RPA49/POLR1E RNA polymerase subunit family.</text>
</comment>
<dbReference type="EMBL" id="VSRR010001454">
    <property type="protein sequence ID" value="MPC25388.1"/>
    <property type="molecule type" value="Genomic_DNA"/>
</dbReference>
<gene>
    <name evidence="6" type="primary">polr1e</name>
    <name evidence="6" type="ORF">E2C01_018497</name>
</gene>
<keyword evidence="3 6" id="KW-0240">DNA-directed RNA polymerase</keyword>
<dbReference type="GO" id="GO:0005730">
    <property type="term" value="C:nucleolus"/>
    <property type="evidence" value="ECO:0007669"/>
    <property type="project" value="UniProtKB-SubCell"/>
</dbReference>
<reference evidence="6 7" key="1">
    <citation type="submission" date="2019-05" db="EMBL/GenBank/DDBJ databases">
        <title>Another draft genome of Portunus trituberculatus and its Hox gene families provides insights of decapod evolution.</title>
        <authorList>
            <person name="Jeong J.-H."/>
            <person name="Song I."/>
            <person name="Kim S."/>
            <person name="Choi T."/>
            <person name="Kim D."/>
            <person name="Ryu S."/>
            <person name="Kim W."/>
        </authorList>
    </citation>
    <scope>NUCLEOTIDE SEQUENCE [LARGE SCALE GENOMIC DNA]</scope>
    <source>
        <tissue evidence="6">Muscle</tissue>
    </source>
</reference>
<dbReference type="GO" id="GO:0000428">
    <property type="term" value="C:DNA-directed RNA polymerase complex"/>
    <property type="evidence" value="ECO:0007669"/>
    <property type="project" value="UniProtKB-KW"/>
</dbReference>
<dbReference type="GO" id="GO:0006351">
    <property type="term" value="P:DNA-templated transcription"/>
    <property type="evidence" value="ECO:0007669"/>
    <property type="project" value="InterPro"/>
</dbReference>
<comment type="subcellular location">
    <subcellularLocation>
        <location evidence="1">Nucleus</location>
        <location evidence="1">Nucleolus</location>
    </subcellularLocation>
</comment>
<keyword evidence="5" id="KW-0539">Nucleus</keyword>
<evidence type="ECO:0000256" key="3">
    <source>
        <dbReference type="ARBA" id="ARBA00022478"/>
    </source>
</evidence>
<protein>
    <submittedName>
        <fullName evidence="6">DNA-directed RNA polymerase I subunit RPA49</fullName>
    </submittedName>
</protein>
<keyword evidence="4" id="KW-0804">Transcription</keyword>